<feature type="transmembrane region" description="Helical" evidence="2">
    <location>
        <begin position="368"/>
        <end position="387"/>
    </location>
</feature>
<keyword evidence="2" id="KW-0472">Membrane</keyword>
<dbReference type="Proteomes" id="UP000320839">
    <property type="component" value="Chromosome"/>
</dbReference>
<dbReference type="EMBL" id="CP036317">
    <property type="protein sequence ID" value="QDV15451.1"/>
    <property type="molecule type" value="Genomic_DNA"/>
</dbReference>
<evidence type="ECO:0000313" key="5">
    <source>
        <dbReference type="Proteomes" id="UP000320839"/>
    </source>
</evidence>
<feature type="domain" description="Peptidase M56" evidence="3">
    <location>
        <begin position="121"/>
        <end position="350"/>
    </location>
</feature>
<dbReference type="CDD" id="cd07341">
    <property type="entry name" value="M56_BlaR1_MecR1_like"/>
    <property type="match status" value="1"/>
</dbReference>
<dbReference type="SUPFAM" id="SSF49464">
    <property type="entry name" value="Carboxypeptidase regulatory domain-like"/>
    <property type="match status" value="1"/>
</dbReference>
<dbReference type="PANTHER" id="PTHR34978">
    <property type="entry name" value="POSSIBLE SENSOR-TRANSDUCER PROTEIN BLAR"/>
    <property type="match status" value="1"/>
</dbReference>
<feature type="compositionally biased region" description="Basic and acidic residues" evidence="1">
    <location>
        <begin position="396"/>
        <end position="405"/>
    </location>
</feature>
<proteinExistence type="predicted"/>
<dbReference type="InterPro" id="IPR052173">
    <property type="entry name" value="Beta-lactam_resp_regulator"/>
</dbReference>
<protein>
    <submittedName>
        <fullName evidence="4">Regulatory protein BlaR1</fullName>
    </submittedName>
</protein>
<dbReference type="PANTHER" id="PTHR34978:SF3">
    <property type="entry name" value="SLR0241 PROTEIN"/>
    <property type="match status" value="1"/>
</dbReference>
<feature type="region of interest" description="Disordered" evidence="1">
    <location>
        <begin position="391"/>
        <end position="413"/>
    </location>
</feature>
<feature type="region of interest" description="Disordered" evidence="1">
    <location>
        <begin position="91"/>
        <end position="122"/>
    </location>
</feature>
<dbReference type="Gene3D" id="3.30.2010.10">
    <property type="entry name" value="Metalloproteases ('zincins'), catalytic domain"/>
    <property type="match status" value="1"/>
</dbReference>
<name>A0A518FGJ6_9PLAN</name>
<feature type="transmembrane region" description="Helical" evidence="2">
    <location>
        <begin position="20"/>
        <end position="37"/>
    </location>
</feature>
<reference evidence="4 5" key="1">
    <citation type="submission" date="2019-02" db="EMBL/GenBank/DDBJ databases">
        <title>Deep-cultivation of Planctomycetes and their phenomic and genomic characterization uncovers novel biology.</title>
        <authorList>
            <person name="Wiegand S."/>
            <person name="Jogler M."/>
            <person name="Boedeker C."/>
            <person name="Pinto D."/>
            <person name="Vollmers J."/>
            <person name="Rivas-Marin E."/>
            <person name="Kohn T."/>
            <person name="Peeters S.H."/>
            <person name="Heuer A."/>
            <person name="Rast P."/>
            <person name="Oberbeckmann S."/>
            <person name="Bunk B."/>
            <person name="Jeske O."/>
            <person name="Meyerdierks A."/>
            <person name="Storesund J.E."/>
            <person name="Kallscheuer N."/>
            <person name="Luecker S."/>
            <person name="Lage O.M."/>
            <person name="Pohl T."/>
            <person name="Merkel B.J."/>
            <person name="Hornburger P."/>
            <person name="Mueller R.-W."/>
            <person name="Bruemmer F."/>
            <person name="Labrenz M."/>
            <person name="Spormann A.M."/>
            <person name="Op den Camp H."/>
            <person name="Overmann J."/>
            <person name="Amann R."/>
            <person name="Jetten M.S.M."/>
            <person name="Mascher T."/>
            <person name="Medema M.H."/>
            <person name="Devos D.P."/>
            <person name="Kaster A.-K."/>
            <person name="Ovreas L."/>
            <person name="Rohde M."/>
            <person name="Galperin M.Y."/>
            <person name="Jogler C."/>
        </authorList>
    </citation>
    <scope>NUCLEOTIDE SEQUENCE [LARGE SCALE GENOMIC DNA]</scope>
    <source>
        <strain evidence="4 5">Pan153</strain>
    </source>
</reference>
<dbReference type="OrthoDB" id="279966at2"/>
<dbReference type="Pfam" id="PF05569">
    <property type="entry name" value="Peptidase_M56"/>
    <property type="match status" value="1"/>
</dbReference>
<keyword evidence="2" id="KW-1133">Transmembrane helix</keyword>
<keyword evidence="2" id="KW-0812">Transmembrane</keyword>
<feature type="transmembrane region" description="Helical" evidence="2">
    <location>
        <begin position="49"/>
        <end position="67"/>
    </location>
</feature>
<evidence type="ECO:0000256" key="2">
    <source>
        <dbReference type="SAM" id="Phobius"/>
    </source>
</evidence>
<sequence length="1220" mass="136066">MSWHHLIDPTWNSQLCLTLLHSFWQIILLTLLVWSIDRLWKSMRVEQRYTLYVSALILACLTLPANFQWLRLSTSSQTAALTTTALTQSVSPAAQPEVGTPTLPLPVPAESTPPQTAEPLEHQARSPQLTARLSAATAPFDWRLLTPWIVGLYLAGVVLMLVRLLASHFRIVRVRKTATLISEGPCVEILARLSAQWNLKVRPALACVEQIVVPQVTGLLRPTVLLPASILSSLSAGELELILAHELAHIRRHDLWVNLLQRLAEVVLFFNPALWYLSHRISLLREYCCDEMTCQNNTNEHRPLAEARVAYSTALLRVAEVAHRSRLSEQQLTSLSAAGRSPSEIRRRVARLFGEPLNEPLPVSRGGICTLLILMTALPVILFLTTATAQTAEQKPPADKGDVKTADPNPETDSERLFQLKVVDPAGKPVPHVTVEIRSDPAPTAKQIVRGKYLRKATYGPFAQTNDQGELFIKIPHEMKRFNLSIKKRGFGPYWAGWNVSEYPQAVPDEFTAILDQGWSVGGIVVDEAGKPIKGAKVSPSVKFKKRPGDTSTLGVGTKLTTDAEGRWRYDFVPGSKPDLHIDVNHPDFRSWRGRLSRGKYGLKPDQSPTQQIALKRGLSFTGTVTDENGKPIAGALIRTKFLNDKRKATTDEHGVYVLSGCEPSLVRVVASAKGRALEMQEVRVSPDMDPVDFVLKPGGHIRIRVVDEQGKGIPKARIFFQRWRGRIDYFEFDHIGQYADKNGVWEWNEAPLDEFRADICRPGGMQLSEEPLVAREKEYVFTPPRALVVSGRVVDAKTKQPIKKFLVTPGLRNSNPRIGMNWIPRDSFEATDGTYRVRLTHDYPAHLVRVEAPGYQMAISRDIQTNEGQINVDFALKPAGDIATTILTPDKKPASNAKVALGVKGSQISVENGKIDDSSTNATQVRADEKGRFHFSARQEPWQLVITHPAGFAHYKSDSGPLPDPLLLTPWARVEGVFKIGEKPGANLPLTIMTQVTLSYGKDEPNIFTHHDVTSDQLGRYVFQRVWPGKGRINRRPMLHGTNGAMEVTSAIRIPLQLVPGKTTTQDIGGTGRVVTGKLAPPEKFKGKPLWQFAMIDGRRFLNPPPGIMSAEDLQKDPLKFREWFKKWKESDNFEAEKVIYQNYKDAREKLLAESPSFFATVARDGSFRIDDVPPGNYALSVDFYQNRVGRLKNYIFTVPPADQSEPAESVDLGTLNLE</sequence>
<gene>
    <name evidence="4" type="primary">blaR1_1</name>
    <name evidence="4" type="ORF">Pan153_00650</name>
</gene>
<organism evidence="4 5">
    <name type="scientific">Gimesia panareensis</name>
    <dbReference type="NCBI Taxonomy" id="2527978"/>
    <lineage>
        <taxon>Bacteria</taxon>
        <taxon>Pseudomonadati</taxon>
        <taxon>Planctomycetota</taxon>
        <taxon>Planctomycetia</taxon>
        <taxon>Planctomycetales</taxon>
        <taxon>Planctomycetaceae</taxon>
        <taxon>Gimesia</taxon>
    </lineage>
</organism>
<dbReference type="AlphaFoldDB" id="A0A518FGJ6"/>
<evidence type="ECO:0000256" key="1">
    <source>
        <dbReference type="SAM" id="MobiDB-lite"/>
    </source>
</evidence>
<feature type="transmembrane region" description="Helical" evidence="2">
    <location>
        <begin position="148"/>
        <end position="166"/>
    </location>
</feature>
<dbReference type="InterPro" id="IPR008969">
    <property type="entry name" value="CarboxyPept-like_regulatory"/>
</dbReference>
<dbReference type="Pfam" id="PF13620">
    <property type="entry name" value="CarboxypepD_reg"/>
    <property type="match status" value="1"/>
</dbReference>
<dbReference type="RefSeq" id="WP_145453464.1">
    <property type="nucleotide sequence ID" value="NZ_CP036317.1"/>
</dbReference>
<dbReference type="InterPro" id="IPR008756">
    <property type="entry name" value="Peptidase_M56"/>
</dbReference>
<accession>A0A518FGJ6</accession>
<evidence type="ECO:0000313" key="4">
    <source>
        <dbReference type="EMBL" id="QDV15451.1"/>
    </source>
</evidence>
<dbReference type="Gene3D" id="2.60.40.1120">
    <property type="entry name" value="Carboxypeptidase-like, regulatory domain"/>
    <property type="match status" value="2"/>
</dbReference>
<evidence type="ECO:0000259" key="3">
    <source>
        <dbReference type="Pfam" id="PF05569"/>
    </source>
</evidence>